<dbReference type="CDD" id="cd02440">
    <property type="entry name" value="AdoMet_MTases"/>
    <property type="match status" value="1"/>
</dbReference>
<dbReference type="InterPro" id="IPR025714">
    <property type="entry name" value="Methyltranfer_dom"/>
</dbReference>
<dbReference type="InterPro" id="IPR029063">
    <property type="entry name" value="SAM-dependent_MTases_sf"/>
</dbReference>
<evidence type="ECO:0000313" key="2">
    <source>
        <dbReference type="EMBL" id="KAK4543127.1"/>
    </source>
</evidence>
<feature type="domain" description="Methyltransferase" evidence="1">
    <location>
        <begin position="44"/>
        <end position="160"/>
    </location>
</feature>
<dbReference type="Pfam" id="PF13847">
    <property type="entry name" value="Methyltransf_31"/>
    <property type="match status" value="1"/>
</dbReference>
<dbReference type="Proteomes" id="UP001324427">
    <property type="component" value="Unassembled WGS sequence"/>
</dbReference>
<dbReference type="SUPFAM" id="SSF53335">
    <property type="entry name" value="S-adenosyl-L-methionine-dependent methyltransferases"/>
    <property type="match status" value="1"/>
</dbReference>
<gene>
    <name evidence="2" type="ORF">LTR36_005904</name>
</gene>
<dbReference type="Gene3D" id="3.40.50.150">
    <property type="entry name" value="Vaccinia Virus protein VP39"/>
    <property type="match status" value="1"/>
</dbReference>
<dbReference type="PANTHER" id="PTHR43861">
    <property type="entry name" value="TRANS-ACONITATE 2-METHYLTRANSFERASE-RELATED"/>
    <property type="match status" value="1"/>
</dbReference>
<dbReference type="EMBL" id="JAVFHQ010000035">
    <property type="protein sequence ID" value="KAK4543127.1"/>
    <property type="molecule type" value="Genomic_DNA"/>
</dbReference>
<protein>
    <recommendedName>
        <fullName evidence="1">Methyltransferase domain-containing protein</fullName>
    </recommendedName>
</protein>
<keyword evidence="3" id="KW-1185">Reference proteome</keyword>
<evidence type="ECO:0000259" key="1">
    <source>
        <dbReference type="Pfam" id="PF13847"/>
    </source>
</evidence>
<reference evidence="2 3" key="1">
    <citation type="submission" date="2021-11" db="EMBL/GenBank/DDBJ databases">
        <title>Black yeast isolated from Biological Soil Crust.</title>
        <authorList>
            <person name="Kurbessoian T."/>
        </authorList>
    </citation>
    <scope>NUCLEOTIDE SEQUENCE [LARGE SCALE GENOMIC DNA]</scope>
    <source>
        <strain evidence="2 3">CCFEE 5522</strain>
    </source>
</reference>
<comment type="caution">
    <text evidence="2">The sequence shown here is derived from an EMBL/GenBank/DDBJ whole genome shotgun (WGS) entry which is preliminary data.</text>
</comment>
<organism evidence="2 3">
    <name type="scientific">Oleoguttula mirabilis</name>
    <dbReference type="NCBI Taxonomy" id="1507867"/>
    <lineage>
        <taxon>Eukaryota</taxon>
        <taxon>Fungi</taxon>
        <taxon>Dikarya</taxon>
        <taxon>Ascomycota</taxon>
        <taxon>Pezizomycotina</taxon>
        <taxon>Dothideomycetes</taxon>
        <taxon>Dothideomycetidae</taxon>
        <taxon>Mycosphaerellales</taxon>
        <taxon>Teratosphaeriaceae</taxon>
        <taxon>Oleoguttula</taxon>
    </lineage>
</organism>
<dbReference type="PANTHER" id="PTHR43861:SF1">
    <property type="entry name" value="TRANS-ACONITATE 2-METHYLTRANSFERASE"/>
    <property type="match status" value="1"/>
</dbReference>
<accession>A0AAV9JED9</accession>
<evidence type="ECO:0000313" key="3">
    <source>
        <dbReference type="Proteomes" id="UP001324427"/>
    </source>
</evidence>
<sequence>MAAPSIRHQANDAQNLFDNRASRYDDSWHPRFARHMVELAQLRPGEHVLDLACGTGLVSYPASSAVGPAGTVMGVDISSGMLAQAKAKWSSDAHNNVEFHQHSITGLDSLPELKGKRFDVIICASALVLLEHPAEALKQWVSYLEPGGRLITDVTHPQSQLPFIAFERVGHALGKPVPYYRTSFRGPNDLRFIMEAAGLQVADVDLVSQMDIDGKDDLQSYLQDSDNPRIERTFDVEDADAMFDQNIDTWPMTDLAVPGLKLQARKLFEEEWAKLADATGKIREVDGVFVGIGRKPQ</sequence>
<proteinExistence type="predicted"/>
<dbReference type="AlphaFoldDB" id="A0AAV9JED9"/>
<name>A0AAV9JED9_9PEZI</name>